<dbReference type="FunFam" id="3.40.50.1820:FF:000005">
    <property type="entry name" value="Prolyl endopeptidase"/>
    <property type="match status" value="1"/>
</dbReference>
<gene>
    <name evidence="9" type="ORF">SAMN00777080_4023</name>
</gene>
<keyword evidence="3" id="KW-0378">Hydrolase</keyword>
<dbReference type="GO" id="GO:0006508">
    <property type="term" value="P:proteolysis"/>
    <property type="evidence" value="ECO:0007669"/>
    <property type="project" value="UniProtKB-KW"/>
</dbReference>
<dbReference type="SUPFAM" id="SSF53474">
    <property type="entry name" value="alpha/beta-Hydrolases"/>
    <property type="match status" value="1"/>
</dbReference>
<organism evidence="9 10">
    <name type="scientific">Aquiflexum balticum DSM 16537</name>
    <dbReference type="NCBI Taxonomy" id="758820"/>
    <lineage>
        <taxon>Bacteria</taxon>
        <taxon>Pseudomonadati</taxon>
        <taxon>Bacteroidota</taxon>
        <taxon>Cytophagia</taxon>
        <taxon>Cytophagales</taxon>
        <taxon>Cyclobacteriaceae</taxon>
        <taxon>Aquiflexum</taxon>
    </lineage>
</organism>
<accession>A0A1W2H9C0</accession>
<dbReference type="Pfam" id="PF00326">
    <property type="entry name" value="Peptidase_S9"/>
    <property type="match status" value="1"/>
</dbReference>
<dbReference type="PRINTS" id="PR00862">
    <property type="entry name" value="PROLIGOPTASE"/>
</dbReference>
<proteinExistence type="inferred from homology"/>
<evidence type="ECO:0000256" key="4">
    <source>
        <dbReference type="ARBA" id="ARBA00022825"/>
    </source>
</evidence>
<evidence type="ECO:0000259" key="7">
    <source>
        <dbReference type="Pfam" id="PF00326"/>
    </source>
</evidence>
<evidence type="ECO:0000256" key="6">
    <source>
        <dbReference type="ARBA" id="ARBA00081187"/>
    </source>
</evidence>
<dbReference type="Pfam" id="PF02897">
    <property type="entry name" value="Peptidase_S9_N"/>
    <property type="match status" value="1"/>
</dbReference>
<dbReference type="Gene3D" id="2.130.10.120">
    <property type="entry name" value="Prolyl oligopeptidase, N-terminal domain"/>
    <property type="match status" value="1"/>
</dbReference>
<dbReference type="EMBL" id="LT838813">
    <property type="protein sequence ID" value="SMD45374.1"/>
    <property type="molecule type" value="Genomic_DNA"/>
</dbReference>
<dbReference type="Gene3D" id="3.40.50.1820">
    <property type="entry name" value="alpha/beta hydrolase"/>
    <property type="match status" value="1"/>
</dbReference>
<evidence type="ECO:0000259" key="8">
    <source>
        <dbReference type="Pfam" id="PF02897"/>
    </source>
</evidence>
<dbReference type="GO" id="GO:0004252">
    <property type="term" value="F:serine-type endopeptidase activity"/>
    <property type="evidence" value="ECO:0007669"/>
    <property type="project" value="InterPro"/>
</dbReference>
<dbReference type="Proteomes" id="UP000192333">
    <property type="component" value="Chromosome I"/>
</dbReference>
<dbReference type="InterPro" id="IPR023302">
    <property type="entry name" value="Pept_S9A_N"/>
</dbReference>
<keyword evidence="2" id="KW-0645">Protease</keyword>
<dbReference type="InterPro" id="IPR001375">
    <property type="entry name" value="Peptidase_S9_cat"/>
</dbReference>
<keyword evidence="4" id="KW-0720">Serine protease</keyword>
<comment type="similarity">
    <text evidence="1">Belongs to the peptidase S9A family.</text>
</comment>
<name>A0A1W2H9C0_9BACT</name>
<dbReference type="PANTHER" id="PTHR11757">
    <property type="entry name" value="PROTEASE FAMILY S9A OLIGOPEPTIDASE"/>
    <property type="match status" value="1"/>
</dbReference>
<dbReference type="AlphaFoldDB" id="A0A1W2H9C0"/>
<dbReference type="PANTHER" id="PTHR11757:SF19">
    <property type="entry name" value="PROLYL ENDOPEPTIDASE-LIKE"/>
    <property type="match status" value="1"/>
</dbReference>
<keyword evidence="10" id="KW-1185">Reference proteome</keyword>
<evidence type="ECO:0000256" key="3">
    <source>
        <dbReference type="ARBA" id="ARBA00022801"/>
    </source>
</evidence>
<evidence type="ECO:0000313" key="9">
    <source>
        <dbReference type="EMBL" id="SMD45374.1"/>
    </source>
</evidence>
<protein>
    <recommendedName>
        <fullName evidence="6">Proline-specific endopeptidase</fullName>
    </recommendedName>
</protein>
<dbReference type="InterPro" id="IPR029058">
    <property type="entry name" value="AB_hydrolase_fold"/>
</dbReference>
<evidence type="ECO:0000256" key="1">
    <source>
        <dbReference type="ARBA" id="ARBA00005228"/>
    </source>
</evidence>
<feature type="domain" description="Peptidase S9 prolyl oligopeptidase catalytic" evidence="7">
    <location>
        <begin position="480"/>
        <end position="694"/>
    </location>
</feature>
<evidence type="ECO:0000256" key="2">
    <source>
        <dbReference type="ARBA" id="ARBA00022670"/>
    </source>
</evidence>
<dbReference type="InterPro" id="IPR051543">
    <property type="entry name" value="Serine_Peptidase_S9A"/>
</dbReference>
<feature type="domain" description="Peptidase S9A N-terminal" evidence="8">
    <location>
        <begin position="25"/>
        <end position="419"/>
    </location>
</feature>
<dbReference type="InterPro" id="IPR002470">
    <property type="entry name" value="Peptidase_S9A"/>
</dbReference>
<dbReference type="SUPFAM" id="SSF50993">
    <property type="entry name" value="Peptidase/esterase 'gauge' domain"/>
    <property type="match status" value="1"/>
</dbReference>
<comment type="function">
    <text evidence="5">Cleaves peptide bonds on the C-terminal side of prolyl residues within peptides that are up to approximately 30 amino acids long. Has an absolute requirement for an X-Pro bond in the trans configuration immediately preceding the Pro-Y scissible bond.</text>
</comment>
<sequence length="697" mass="80032">MSIACSPEKSTSNLPDVQPPVAEIKPYEITSKHGDKRIDNYYWLNERENPKVIDYLTAENQYLDTMMAHTKGFQEKLFNEMRSRIKEDDSSVPYKLDDYYYYSRYVEGGEYPIYARKKGSLDAPEEIIMDGNELGKGKSFLSFWTSVSPDHNLAAIIMDTVGRNFFTVMIKDLRTGEMLPDKIENIRSNAVWTNDNNSFYYSIPDMKTLRNYQVKRHILGEYATQDEVVFEEKDQTLDCGVGKTKSKKYIIISSGRTDASYAMYLDADSPGTPKLINPMQENVQYSVDHAGGDKFYIYTNRDAVNYKLVEAPVSNPEVGLWKDIIPNRSDIFLESVDYFKDFLAIQETKEGLAKIRIISTSDNSEHQIEFEEPAYYAGLGYNPGFDTNMLRYSYTSLTTPYSTFDYNMESREKTLMKEQAVLGDFNKENYQTERIMVPARDGKRIPMSIVYRKDLFKKDGTSPGWIYSYGSYGYSTEADFNSSRLSLLDRGFVYAIAHIRGGQEMGGEWYEDGKMMNKKNTFYDFIDCSKWLQDNNYVAKDKLFASGGSAGGLLMGAITNMAPELYRGVISQVAFVDVMTTMEDETIPLTTFEWKEWGNPNIKEQYDYMLSYSPYDNLEAKDYPHILATTGLHDSQVQYWEPAKYVAKLRTLKTDNNRLFLYTNMDAGHGGASGRFESLRELAREFAFVFDILGISE</sequence>
<reference evidence="10" key="1">
    <citation type="submission" date="2017-04" db="EMBL/GenBank/DDBJ databases">
        <authorList>
            <person name="Varghese N."/>
            <person name="Submissions S."/>
        </authorList>
    </citation>
    <scope>NUCLEOTIDE SEQUENCE [LARGE SCALE GENOMIC DNA]</scope>
    <source>
        <strain evidence="10">DSM 16537</strain>
    </source>
</reference>
<evidence type="ECO:0000313" key="10">
    <source>
        <dbReference type="Proteomes" id="UP000192333"/>
    </source>
</evidence>
<evidence type="ECO:0000256" key="5">
    <source>
        <dbReference type="ARBA" id="ARBA00060121"/>
    </source>
</evidence>